<dbReference type="AlphaFoldDB" id="A0A414FGM6"/>
<feature type="region of interest" description="Disordered" evidence="1">
    <location>
        <begin position="1"/>
        <end position="26"/>
    </location>
</feature>
<evidence type="ECO:0000256" key="1">
    <source>
        <dbReference type="SAM" id="MobiDB-lite"/>
    </source>
</evidence>
<protein>
    <submittedName>
        <fullName evidence="2">Uncharacterized protein</fullName>
    </submittedName>
</protein>
<proteinExistence type="predicted"/>
<sequence>MQGKFHEKQGKTAAKPEAAHGIRKKERNFYTDKKELFTFPLRKTYGSATENVRFTRRKHTFRRRKT</sequence>
<accession>A0A414FGM6</accession>
<feature type="compositionally biased region" description="Basic and acidic residues" evidence="1">
    <location>
        <begin position="1"/>
        <end position="10"/>
    </location>
</feature>
<reference evidence="2 3" key="1">
    <citation type="submission" date="2018-08" db="EMBL/GenBank/DDBJ databases">
        <title>A genome reference for cultivated species of the human gut microbiota.</title>
        <authorList>
            <person name="Zou Y."/>
            <person name="Xue W."/>
            <person name="Luo G."/>
        </authorList>
    </citation>
    <scope>NUCLEOTIDE SEQUENCE [LARGE SCALE GENOMIC DNA]</scope>
    <source>
        <strain evidence="2 3">AM31-10</strain>
    </source>
</reference>
<name>A0A414FGM6_9BACT</name>
<evidence type="ECO:0000313" key="2">
    <source>
        <dbReference type="EMBL" id="RHD45992.1"/>
    </source>
</evidence>
<gene>
    <name evidence="2" type="ORF">DW789_15970</name>
</gene>
<dbReference type="Proteomes" id="UP000284361">
    <property type="component" value="Unassembled WGS sequence"/>
</dbReference>
<comment type="caution">
    <text evidence="2">The sequence shown here is derived from an EMBL/GenBank/DDBJ whole genome shotgun (WGS) entry which is preliminary data.</text>
</comment>
<organism evidence="2 3">
    <name type="scientific">Phocaeicola plebeius</name>
    <dbReference type="NCBI Taxonomy" id="310297"/>
    <lineage>
        <taxon>Bacteria</taxon>
        <taxon>Pseudomonadati</taxon>
        <taxon>Bacteroidota</taxon>
        <taxon>Bacteroidia</taxon>
        <taxon>Bacteroidales</taxon>
        <taxon>Bacteroidaceae</taxon>
        <taxon>Phocaeicola</taxon>
    </lineage>
</organism>
<dbReference type="EMBL" id="QSJG01000076">
    <property type="protein sequence ID" value="RHD45992.1"/>
    <property type="molecule type" value="Genomic_DNA"/>
</dbReference>
<evidence type="ECO:0000313" key="3">
    <source>
        <dbReference type="Proteomes" id="UP000284361"/>
    </source>
</evidence>